<proteinExistence type="predicted"/>
<name>A0ABP3FXQ9_9BACI</name>
<gene>
    <name evidence="1" type="primary">cotS_1</name>
    <name evidence="1" type="ORF">GCM10008967_16530</name>
</gene>
<dbReference type="RefSeq" id="WP_343798072.1">
    <property type="nucleotide sequence ID" value="NZ_BAAADJ010000017.1"/>
</dbReference>
<reference evidence="2" key="1">
    <citation type="journal article" date="2019" name="Int. J. Syst. Evol. Microbiol.">
        <title>The Global Catalogue of Microorganisms (GCM) 10K type strain sequencing project: providing services to taxonomists for standard genome sequencing and annotation.</title>
        <authorList>
            <consortium name="The Broad Institute Genomics Platform"/>
            <consortium name="The Broad Institute Genome Sequencing Center for Infectious Disease"/>
            <person name="Wu L."/>
            <person name="Ma J."/>
        </authorList>
    </citation>
    <scope>NUCLEOTIDE SEQUENCE [LARGE SCALE GENOMIC DNA]</scope>
    <source>
        <strain evidence="2">JCM 9731</strain>
    </source>
</reference>
<keyword evidence="1" id="KW-0946">Virion</keyword>
<comment type="caution">
    <text evidence="1">The sequence shown here is derived from an EMBL/GenBank/DDBJ whole genome shotgun (WGS) entry which is preliminary data.</text>
</comment>
<dbReference type="PANTHER" id="PTHR39179:SF2">
    <property type="entry name" value="ENDOSPORE COAT-ASSOCIATED PROTEIN YUTH"/>
    <property type="match status" value="1"/>
</dbReference>
<dbReference type="SUPFAM" id="SSF56112">
    <property type="entry name" value="Protein kinase-like (PK-like)"/>
    <property type="match status" value="1"/>
</dbReference>
<dbReference type="InterPro" id="IPR014254">
    <property type="entry name" value="Spore_coat_YutH"/>
</dbReference>
<evidence type="ECO:0000313" key="1">
    <source>
        <dbReference type="EMBL" id="GAA0326692.1"/>
    </source>
</evidence>
<dbReference type="Gene3D" id="3.90.1200.10">
    <property type="match status" value="1"/>
</dbReference>
<dbReference type="InterPro" id="IPR047175">
    <property type="entry name" value="CotS-like"/>
</dbReference>
<keyword evidence="1" id="KW-0167">Capsid protein</keyword>
<dbReference type="NCBIfam" id="TIGR02905">
    <property type="entry name" value="spore_yutH"/>
    <property type="match status" value="1"/>
</dbReference>
<sequence length="333" mass="39952">MDSQSLKSQFDIEWEQPVKIGRYNGVYSQGVLYIMVPIQNWEETELVELYKMSNHLYAHGDQTVARFKQARNGSFIGKYQEEPYVVLYNEHLRVFNTSKMGRKLAKFHHRGRLFEERVEHISRIGQWKELWEKRLDQMEKVYHGKVFSQPDDEFDLEFIHSFPYFMALAENAIQYLVDTELDDDPTDVDAGTVCYRKFSISNWGGEVFIKNPFDWTFDHAGRDLSEWTREHYWNQRRTYETGVHQFFQEYQSINVLSSFSWRLTYARLIFPLHYFECIEDYYLANSEHNRKLQEEKLQAILRGTQDYELFLARFYELAEAPVRTLKIPSLGWV</sequence>
<keyword evidence="2" id="KW-1185">Reference proteome</keyword>
<accession>A0ABP3FXQ9</accession>
<protein>
    <submittedName>
        <fullName evidence="1">Spore coat protein CotS</fullName>
    </submittedName>
</protein>
<dbReference type="Proteomes" id="UP001500782">
    <property type="component" value="Unassembled WGS sequence"/>
</dbReference>
<dbReference type="PANTHER" id="PTHR39179">
    <property type="entry name" value="SPORE COAT PROTEIN I"/>
    <property type="match status" value="1"/>
</dbReference>
<evidence type="ECO:0000313" key="2">
    <source>
        <dbReference type="Proteomes" id="UP001500782"/>
    </source>
</evidence>
<dbReference type="InterPro" id="IPR011009">
    <property type="entry name" value="Kinase-like_dom_sf"/>
</dbReference>
<dbReference type="EMBL" id="BAAADJ010000017">
    <property type="protein sequence ID" value="GAA0326692.1"/>
    <property type="molecule type" value="Genomic_DNA"/>
</dbReference>
<organism evidence="1 2">
    <name type="scientific">Bacillus carboniphilus</name>
    <dbReference type="NCBI Taxonomy" id="86663"/>
    <lineage>
        <taxon>Bacteria</taxon>
        <taxon>Bacillati</taxon>
        <taxon>Bacillota</taxon>
        <taxon>Bacilli</taxon>
        <taxon>Bacillales</taxon>
        <taxon>Bacillaceae</taxon>
        <taxon>Bacillus</taxon>
    </lineage>
</organism>